<dbReference type="NCBIfam" id="TIGR02606">
    <property type="entry name" value="antidote_CC2985"/>
    <property type="match status" value="1"/>
</dbReference>
<dbReference type="SUPFAM" id="SSF47598">
    <property type="entry name" value="Ribbon-helix-helix"/>
    <property type="match status" value="1"/>
</dbReference>
<organism evidence="4">
    <name type="scientific">mine drainage metagenome</name>
    <dbReference type="NCBI Taxonomy" id="410659"/>
    <lineage>
        <taxon>unclassified sequences</taxon>
        <taxon>metagenomes</taxon>
        <taxon>ecological metagenomes</taxon>
    </lineage>
</organism>
<evidence type="ECO:0000256" key="3">
    <source>
        <dbReference type="SAM" id="Coils"/>
    </source>
</evidence>
<evidence type="ECO:0000313" key="4">
    <source>
        <dbReference type="EMBL" id="CBI08631.1"/>
    </source>
</evidence>
<keyword evidence="3" id="KW-0175">Coiled coil</keyword>
<feature type="coiled-coil region" evidence="3">
    <location>
        <begin position="25"/>
        <end position="56"/>
    </location>
</feature>
<sequence length="86" mass="9410">MPTRNVNLTDELEGFVSSRVKSGQYDNASEVIRAALRSLDREEREYEARILALQSAIDAGDGSGMARGDVFARVRKSLHAATARGK</sequence>
<keyword evidence="4" id="KW-0238">DNA-binding</keyword>
<dbReference type="AlphaFoldDB" id="E6QN10"/>
<dbReference type="GO" id="GO:0006355">
    <property type="term" value="P:regulation of DNA-templated transcription"/>
    <property type="evidence" value="ECO:0007669"/>
    <property type="project" value="InterPro"/>
</dbReference>
<dbReference type="InterPro" id="IPR010985">
    <property type="entry name" value="Ribbon_hlx_hlx"/>
</dbReference>
<gene>
    <name evidence="4" type="ORF">CARN6_2115</name>
</gene>
<proteinExistence type="inferred from homology"/>
<dbReference type="PANTHER" id="PTHR36582:SF2">
    <property type="entry name" value="ANTITOXIN PARD"/>
    <property type="match status" value="1"/>
</dbReference>
<accession>E6QN10</accession>
<comment type="caution">
    <text evidence="4">The sequence shown here is derived from an EMBL/GenBank/DDBJ whole genome shotgun (WGS) entry which is preliminary data.</text>
</comment>
<dbReference type="EMBL" id="CABQ01000243">
    <property type="protein sequence ID" value="CBI08631.1"/>
    <property type="molecule type" value="Genomic_DNA"/>
</dbReference>
<evidence type="ECO:0000256" key="2">
    <source>
        <dbReference type="ARBA" id="ARBA00022649"/>
    </source>
</evidence>
<dbReference type="Gene3D" id="6.10.10.120">
    <property type="entry name" value="Antitoxin ParD1-like"/>
    <property type="match status" value="1"/>
</dbReference>
<reference evidence="4" key="1">
    <citation type="submission" date="2009-10" db="EMBL/GenBank/DDBJ databases">
        <title>Diversity of trophic interactions inside an arsenic-rich microbial ecosystem.</title>
        <authorList>
            <person name="Bertin P.N."/>
            <person name="Heinrich-Salmeron A."/>
            <person name="Pelletier E."/>
            <person name="Goulhen-Chollet F."/>
            <person name="Arsene-Ploetze F."/>
            <person name="Gallien S."/>
            <person name="Calteau A."/>
            <person name="Vallenet D."/>
            <person name="Casiot C."/>
            <person name="Chane-Woon-Ming B."/>
            <person name="Giloteaux L."/>
            <person name="Barakat M."/>
            <person name="Bonnefoy V."/>
            <person name="Bruneel O."/>
            <person name="Chandler M."/>
            <person name="Cleiss J."/>
            <person name="Duran R."/>
            <person name="Elbaz-Poulichet F."/>
            <person name="Fonknechten N."/>
            <person name="Lauga B."/>
            <person name="Mornico D."/>
            <person name="Ortet P."/>
            <person name="Schaeffer C."/>
            <person name="Siguier P."/>
            <person name="Alexander Thil Smith A."/>
            <person name="Van Dorsselaer A."/>
            <person name="Weissenbach J."/>
            <person name="Medigue C."/>
            <person name="Le Paslier D."/>
        </authorList>
    </citation>
    <scope>NUCLEOTIDE SEQUENCE</scope>
</reference>
<protein>
    <submittedName>
        <fullName evidence="4">Putative transcriptional regulators,CopG/Arc/MetJ DNA-binding domain</fullName>
    </submittedName>
</protein>
<dbReference type="InterPro" id="IPR038296">
    <property type="entry name" value="ParD_sf"/>
</dbReference>
<comment type="similarity">
    <text evidence="1">Belongs to the ParD antitoxin family.</text>
</comment>
<dbReference type="InterPro" id="IPR022789">
    <property type="entry name" value="ParD"/>
</dbReference>
<evidence type="ECO:0000256" key="1">
    <source>
        <dbReference type="ARBA" id="ARBA00008580"/>
    </source>
</evidence>
<dbReference type="PANTHER" id="PTHR36582">
    <property type="entry name" value="ANTITOXIN PARD"/>
    <property type="match status" value="1"/>
</dbReference>
<name>E6QN10_9ZZZZ</name>
<dbReference type="GO" id="GO:0003677">
    <property type="term" value="F:DNA binding"/>
    <property type="evidence" value="ECO:0007669"/>
    <property type="project" value="UniProtKB-KW"/>
</dbReference>
<keyword evidence="2" id="KW-1277">Toxin-antitoxin system</keyword>
<dbReference type="Pfam" id="PF03693">
    <property type="entry name" value="ParD_antitoxin"/>
    <property type="match status" value="1"/>
</dbReference>